<dbReference type="SUPFAM" id="SSF51905">
    <property type="entry name" value="FAD/NAD(P)-binding domain"/>
    <property type="match status" value="1"/>
</dbReference>
<dbReference type="OrthoDB" id="8670884at2"/>
<dbReference type="Gene3D" id="3.40.30.120">
    <property type="match status" value="1"/>
</dbReference>
<dbReference type="KEGG" id="salf:SMD44_04074"/>
<dbReference type="PANTHER" id="PTHR43004">
    <property type="entry name" value="TRK SYSTEM POTASSIUM UPTAKE PROTEIN"/>
    <property type="match status" value="1"/>
</dbReference>
<organism evidence="5 6">
    <name type="scientific">Streptomyces alboflavus</name>
    <dbReference type="NCBI Taxonomy" id="67267"/>
    <lineage>
        <taxon>Bacteria</taxon>
        <taxon>Bacillati</taxon>
        <taxon>Actinomycetota</taxon>
        <taxon>Actinomycetes</taxon>
        <taxon>Kitasatosporales</taxon>
        <taxon>Streptomycetaceae</taxon>
        <taxon>Streptomyces</taxon>
    </lineage>
</organism>
<proteinExistence type="predicted"/>
<dbReference type="STRING" id="67267.GCA_000716675_06585"/>
<evidence type="ECO:0000256" key="2">
    <source>
        <dbReference type="ARBA" id="ARBA00022630"/>
    </source>
</evidence>
<comment type="cofactor">
    <cofactor evidence="1">
        <name>FAD</name>
        <dbReference type="ChEBI" id="CHEBI:57692"/>
    </cofactor>
</comment>
<dbReference type="GO" id="GO:0071949">
    <property type="term" value="F:FAD binding"/>
    <property type="evidence" value="ECO:0007669"/>
    <property type="project" value="InterPro"/>
</dbReference>
<dbReference type="Gene3D" id="3.50.50.60">
    <property type="entry name" value="FAD/NAD(P)-binding domain"/>
    <property type="match status" value="1"/>
</dbReference>
<dbReference type="InterPro" id="IPR036188">
    <property type="entry name" value="FAD/NAD-bd_sf"/>
</dbReference>
<evidence type="ECO:0000259" key="4">
    <source>
        <dbReference type="Pfam" id="PF01494"/>
    </source>
</evidence>
<evidence type="ECO:0000256" key="1">
    <source>
        <dbReference type="ARBA" id="ARBA00001974"/>
    </source>
</evidence>
<dbReference type="PRINTS" id="PR00420">
    <property type="entry name" value="RNGMNOXGNASE"/>
</dbReference>
<dbReference type="RefSeq" id="WP_087884808.1">
    <property type="nucleotide sequence ID" value="NZ_CP021748.1"/>
</dbReference>
<keyword evidence="6" id="KW-1185">Reference proteome</keyword>
<reference evidence="5 6" key="1">
    <citation type="submission" date="2017-05" db="EMBL/GenBank/DDBJ databases">
        <title>Streptomyces alboflavus Genome sequencing and assembly.</title>
        <authorList>
            <person name="Wang Y."/>
            <person name="Du B."/>
            <person name="Ding Y."/>
            <person name="Liu H."/>
            <person name="Hou Q."/>
            <person name="Liu K."/>
            <person name="Wang C."/>
            <person name="Yao L."/>
        </authorList>
    </citation>
    <scope>NUCLEOTIDE SEQUENCE [LARGE SCALE GENOMIC DNA]</scope>
    <source>
        <strain evidence="5 6">MDJK44</strain>
    </source>
</reference>
<gene>
    <name evidence="5" type="ORF">SMD44_04074</name>
</gene>
<evidence type="ECO:0000313" key="5">
    <source>
        <dbReference type="EMBL" id="ARX84629.1"/>
    </source>
</evidence>
<sequence>MTEPSQVLIVGAGPVGLVTGIELLRRGVPVRVVDRSERPNPHSKAIALWPRGIEALARFGAADELHRRGVVLRAQNYHSQGRRVARLAFGGMRRTRYPYALSIPQQETEAVLRDVFQDLGGVIEFGTSLTGFSQDGEGVRAELETGSARRTTERFGWLVGCDGAHSTVRGGLGVPFRGSSYPQQFLLTDGPVRTSLAHDEVHYFMSGAGILVVVGLPGGSYRTFVSAAPDLRVDDATQAVQQAASERCPVPIELVGEQRTGVFRVHRKVVDRMRVGRVLLAGDAAHIHSPAGGQGLNTGIEDAASLAWRLAGVRAGRYRDEVLDRWESERLGVARAVVGDTDWQTRMWTMNGWRARARDAVLGVGGRSGVLNRVVVPRQAQLSLAYPGPRERVGRLRTGMRLPDVPLDAGRWLRDELDSTEPLLLFFPGVGKHRRDVGDLVEHHRKKHVGIRVTAPADTGERAHRLLGLVRPCAVLVRPDGAVVALRDPFGDEFELDQSVRELTGVAAEARWVG</sequence>
<keyword evidence="2" id="KW-0285">Flavoprotein</keyword>
<protein>
    <recommendedName>
        <fullName evidence="4">FAD-binding domain-containing protein</fullName>
    </recommendedName>
</protein>
<dbReference type="EMBL" id="CP021748">
    <property type="protein sequence ID" value="ARX84629.1"/>
    <property type="molecule type" value="Genomic_DNA"/>
</dbReference>
<dbReference type="Pfam" id="PF01494">
    <property type="entry name" value="FAD_binding_3"/>
    <property type="match status" value="1"/>
</dbReference>
<accession>A0A1Z1WDZ4</accession>
<dbReference type="PANTHER" id="PTHR43004:SF19">
    <property type="entry name" value="BINDING MONOOXYGENASE, PUTATIVE (JCVI)-RELATED"/>
    <property type="match status" value="1"/>
</dbReference>
<feature type="domain" description="FAD-binding" evidence="4">
    <location>
        <begin position="6"/>
        <end position="338"/>
    </location>
</feature>
<dbReference type="Proteomes" id="UP000195880">
    <property type="component" value="Chromosome"/>
</dbReference>
<name>A0A1Z1WDZ4_9ACTN</name>
<dbReference type="InterPro" id="IPR002938">
    <property type="entry name" value="FAD-bd"/>
</dbReference>
<dbReference type="AlphaFoldDB" id="A0A1Z1WDZ4"/>
<evidence type="ECO:0000313" key="6">
    <source>
        <dbReference type="Proteomes" id="UP000195880"/>
    </source>
</evidence>
<dbReference type="InterPro" id="IPR050641">
    <property type="entry name" value="RIFMO-like"/>
</dbReference>
<keyword evidence="3" id="KW-0274">FAD</keyword>
<dbReference type="Gene3D" id="3.30.70.2450">
    <property type="match status" value="1"/>
</dbReference>
<dbReference type="GO" id="GO:0016709">
    <property type="term" value="F:oxidoreductase activity, acting on paired donors, with incorporation or reduction of molecular oxygen, NAD(P)H as one donor, and incorporation of one atom of oxygen"/>
    <property type="evidence" value="ECO:0007669"/>
    <property type="project" value="UniProtKB-ARBA"/>
</dbReference>
<evidence type="ECO:0000256" key="3">
    <source>
        <dbReference type="ARBA" id="ARBA00022827"/>
    </source>
</evidence>